<dbReference type="EMBL" id="LPVJ01000051">
    <property type="protein sequence ID" value="KUO95426.1"/>
    <property type="molecule type" value="Genomic_DNA"/>
</dbReference>
<accession>A0A101XQ63</accession>
<dbReference type="RefSeq" id="WP_067717193.1">
    <property type="nucleotide sequence ID" value="NZ_LPVJ01000051.1"/>
</dbReference>
<evidence type="ECO:0000313" key="3">
    <source>
        <dbReference type="Proteomes" id="UP000053557"/>
    </source>
</evidence>
<reference evidence="2 3" key="1">
    <citation type="submission" date="2015-12" db="EMBL/GenBank/DDBJ databases">
        <title>Draft genome sequence of Acidibacillus ferrooxidans ITV001, isolated from a chalcopyrite acid mine drainage site in Brazil.</title>
        <authorList>
            <person name="Dall'Agnol H."/>
            <person name="Nancucheo I."/>
            <person name="Johnson B."/>
            <person name="Oliveira R."/>
            <person name="Leite L."/>
            <person name="Pylro V."/>
            <person name="Nunes G.L."/>
            <person name="Tzotzos G."/>
            <person name="Fernandes G.R."/>
            <person name="Dutra J."/>
            <person name="Orellana S.C."/>
            <person name="Oliveira G."/>
        </authorList>
    </citation>
    <scope>NUCLEOTIDE SEQUENCE [LARGE SCALE GENOMIC DNA]</scope>
    <source>
        <strain evidence="3">ITV01</strain>
    </source>
</reference>
<organism evidence="2 3">
    <name type="scientific">Ferroacidibacillus organovorans</name>
    <dbReference type="NCBI Taxonomy" id="1765683"/>
    <lineage>
        <taxon>Bacteria</taxon>
        <taxon>Bacillati</taxon>
        <taxon>Bacillota</taxon>
        <taxon>Bacilli</taxon>
        <taxon>Bacillales</taxon>
        <taxon>Alicyclobacillaceae</taxon>
        <taxon>Ferroacidibacillus</taxon>
    </lineage>
</organism>
<name>A0A101XQ63_9BACL</name>
<feature type="region of interest" description="Disordered" evidence="1">
    <location>
        <begin position="1"/>
        <end position="31"/>
    </location>
</feature>
<dbReference type="Proteomes" id="UP000053557">
    <property type="component" value="Unassembled WGS sequence"/>
</dbReference>
<feature type="compositionally biased region" description="Basic and acidic residues" evidence="1">
    <location>
        <begin position="1"/>
        <end position="13"/>
    </location>
</feature>
<proteinExistence type="predicted"/>
<dbReference type="AlphaFoldDB" id="A0A101XQ63"/>
<protein>
    <submittedName>
        <fullName evidence="2">Uncharacterized protein</fullName>
    </submittedName>
</protein>
<evidence type="ECO:0000256" key="1">
    <source>
        <dbReference type="SAM" id="MobiDB-lite"/>
    </source>
</evidence>
<evidence type="ECO:0000313" key="2">
    <source>
        <dbReference type="EMBL" id="KUO95426.1"/>
    </source>
</evidence>
<keyword evidence="3" id="KW-1185">Reference proteome</keyword>
<sequence length="63" mass="7042">MDHKTDRKADEPSTMHLSILASKSQAQGIPEGELAVKEKEAFRDKGSREVLKTRGAQEIVRHV</sequence>
<dbReference type="OrthoDB" id="9889219at2"/>
<comment type="caution">
    <text evidence="2">The sequence shown here is derived from an EMBL/GenBank/DDBJ whole genome shotgun (WGS) entry which is preliminary data.</text>
</comment>
<gene>
    <name evidence="2" type="ORF">ATW55_02885</name>
</gene>